<dbReference type="GO" id="GO:0005886">
    <property type="term" value="C:plasma membrane"/>
    <property type="evidence" value="ECO:0007669"/>
    <property type="project" value="TreeGrafter"/>
</dbReference>
<evidence type="ECO:0000259" key="7">
    <source>
        <dbReference type="Pfam" id="PF04547"/>
    </source>
</evidence>
<evidence type="ECO:0000256" key="5">
    <source>
        <dbReference type="ARBA" id="ARBA00023136"/>
    </source>
</evidence>
<feature type="transmembrane region" description="Helical" evidence="6">
    <location>
        <begin position="42"/>
        <end position="62"/>
    </location>
</feature>
<reference evidence="8 9" key="1">
    <citation type="journal article" date="2018" name="Gigascience">
        <title>Genomes of trombidid mites reveal novel predicted allergens and laterally-transferred genes associated with secondary metabolism.</title>
        <authorList>
            <person name="Dong X."/>
            <person name="Chaisiri K."/>
            <person name="Xia D."/>
            <person name="Armstrong S.D."/>
            <person name="Fang Y."/>
            <person name="Donnelly M.J."/>
            <person name="Kadowaki T."/>
            <person name="McGarry J.W."/>
            <person name="Darby A.C."/>
            <person name="Makepeace B.L."/>
        </authorList>
    </citation>
    <scope>NUCLEOTIDE SEQUENCE [LARGE SCALE GENOMIC DNA]</scope>
    <source>
        <strain evidence="8">UoL-UT</strain>
    </source>
</reference>
<dbReference type="STRING" id="299467.A0A443RY53"/>
<keyword evidence="4 6" id="KW-1133">Transmembrane helix</keyword>
<accession>A0A443RY53</accession>
<comment type="similarity">
    <text evidence="2 6">Belongs to the anoctamin family.</text>
</comment>
<feature type="transmembrane region" description="Helical" evidence="6">
    <location>
        <begin position="267"/>
        <end position="290"/>
    </location>
</feature>
<evidence type="ECO:0000256" key="2">
    <source>
        <dbReference type="ARBA" id="ARBA00009671"/>
    </source>
</evidence>
<dbReference type="PANTHER" id="PTHR12308">
    <property type="entry name" value="ANOCTAMIN"/>
    <property type="match status" value="1"/>
</dbReference>
<feature type="non-terminal residue" evidence="8">
    <location>
        <position position="1"/>
    </location>
</feature>
<evidence type="ECO:0000313" key="9">
    <source>
        <dbReference type="Proteomes" id="UP000288716"/>
    </source>
</evidence>
<name>A0A443RY53_9ACAR</name>
<gene>
    <name evidence="8" type="ORF">B4U80_02926</name>
</gene>
<evidence type="ECO:0000256" key="4">
    <source>
        <dbReference type="ARBA" id="ARBA00022989"/>
    </source>
</evidence>
<comment type="caution">
    <text evidence="8">The sequence shown here is derived from an EMBL/GenBank/DDBJ whole genome shotgun (WGS) entry which is preliminary data.</text>
</comment>
<dbReference type="Proteomes" id="UP000288716">
    <property type="component" value="Unassembled WGS sequence"/>
</dbReference>
<evidence type="ECO:0000256" key="3">
    <source>
        <dbReference type="ARBA" id="ARBA00022692"/>
    </source>
</evidence>
<evidence type="ECO:0000313" key="8">
    <source>
        <dbReference type="EMBL" id="RWS20154.1"/>
    </source>
</evidence>
<dbReference type="AlphaFoldDB" id="A0A443RY53"/>
<comment type="caution">
    <text evidence="6">Lacks conserved residue(s) required for the propagation of feature annotation.</text>
</comment>
<feature type="transmembrane region" description="Helical" evidence="6">
    <location>
        <begin position="219"/>
        <end position="246"/>
    </location>
</feature>
<keyword evidence="9" id="KW-1185">Reference proteome</keyword>
<dbReference type="GO" id="GO:0005254">
    <property type="term" value="F:chloride channel activity"/>
    <property type="evidence" value="ECO:0007669"/>
    <property type="project" value="TreeGrafter"/>
</dbReference>
<comment type="subcellular location">
    <subcellularLocation>
        <location evidence="1 6">Membrane</location>
        <topology evidence="1 6">Multi-pass membrane protein</topology>
    </subcellularLocation>
</comment>
<dbReference type="VEuPathDB" id="VectorBase:LDEU011886"/>
<feature type="transmembrane region" description="Helical" evidence="6">
    <location>
        <begin position="366"/>
        <end position="387"/>
    </location>
</feature>
<dbReference type="EMBL" id="NCKV01019652">
    <property type="protein sequence ID" value="RWS20154.1"/>
    <property type="molecule type" value="Genomic_DNA"/>
</dbReference>
<dbReference type="Pfam" id="PF04547">
    <property type="entry name" value="Anoctamin"/>
    <property type="match status" value="1"/>
</dbReference>
<dbReference type="PANTHER" id="PTHR12308:SF83">
    <property type="entry name" value="ANOCTAMIN"/>
    <property type="match status" value="1"/>
</dbReference>
<sequence>LSGVSVLLLVLVAFSALIGVIVYRVSVSAALAANADRGVARYSSMITSATAAFLNLICIMILNQFYTRLAFRLTELEMPRTQSDFDNSLTLKMYLLQFVNFYSSIFYIAFFKGRFVGYPGDLTDDTSAFSKRTQEACGTGGCFVELTIQLAIIMIGKQALNAFMEMVNPWVQSLLHRWSLGDTTETDFQNAPQWEADYVLALWKPQALFYEYLEMVLQFGFVTIFVAAFPLAPLFAIINNVFEIRLDAKKMISQMRRPVAKRVKDIGVWYGILEVIGKLAVLSNALIIAFTSDFIPRIYHLAKYGSMETYVNETLSFYESKEFNKFNITPVSSKWCMYLGNRYPPNAGENKYKPTTDYWEELAVKFAFVVIFENIIAAFTMILAWAIPDIPASLKRQIKQHEYMTNELIMHTEVERSKVTQNDKSD</sequence>
<dbReference type="OrthoDB" id="6431562at2759"/>
<keyword evidence="3 6" id="KW-0812">Transmembrane</keyword>
<dbReference type="InterPro" id="IPR007632">
    <property type="entry name" value="Anoctamin"/>
</dbReference>
<evidence type="ECO:0000256" key="1">
    <source>
        <dbReference type="ARBA" id="ARBA00004141"/>
    </source>
</evidence>
<organism evidence="8 9">
    <name type="scientific">Leptotrombidium deliense</name>
    <dbReference type="NCBI Taxonomy" id="299467"/>
    <lineage>
        <taxon>Eukaryota</taxon>
        <taxon>Metazoa</taxon>
        <taxon>Ecdysozoa</taxon>
        <taxon>Arthropoda</taxon>
        <taxon>Chelicerata</taxon>
        <taxon>Arachnida</taxon>
        <taxon>Acari</taxon>
        <taxon>Acariformes</taxon>
        <taxon>Trombidiformes</taxon>
        <taxon>Prostigmata</taxon>
        <taxon>Anystina</taxon>
        <taxon>Parasitengona</taxon>
        <taxon>Trombiculoidea</taxon>
        <taxon>Trombiculidae</taxon>
        <taxon>Leptotrombidium</taxon>
    </lineage>
</organism>
<dbReference type="InterPro" id="IPR049452">
    <property type="entry name" value="Anoctamin_TM"/>
</dbReference>
<keyword evidence="5 6" id="KW-0472">Membrane</keyword>
<feature type="transmembrane region" description="Helical" evidence="6">
    <location>
        <begin position="93"/>
        <end position="111"/>
    </location>
</feature>
<protein>
    <recommendedName>
        <fullName evidence="6">Anoctamin</fullName>
    </recommendedName>
</protein>
<evidence type="ECO:0000256" key="6">
    <source>
        <dbReference type="RuleBase" id="RU280814"/>
    </source>
</evidence>
<feature type="domain" description="Anoctamin transmembrane" evidence="7">
    <location>
        <begin position="5"/>
        <end position="401"/>
    </location>
</feature>
<proteinExistence type="inferred from homology"/>